<dbReference type="Proteomes" id="UP000664096">
    <property type="component" value="Unassembled WGS sequence"/>
</dbReference>
<organism evidence="6 7">
    <name type="scientific">Roseibium aggregatum</name>
    <dbReference type="NCBI Taxonomy" id="187304"/>
    <lineage>
        <taxon>Bacteria</taxon>
        <taxon>Pseudomonadati</taxon>
        <taxon>Pseudomonadota</taxon>
        <taxon>Alphaproteobacteria</taxon>
        <taxon>Hyphomicrobiales</taxon>
        <taxon>Stappiaceae</taxon>
        <taxon>Roseibium</taxon>
    </lineage>
</organism>
<dbReference type="EMBL" id="JAEKJZ010000002">
    <property type="protein sequence ID" value="MBN9671239.1"/>
    <property type="molecule type" value="Genomic_DNA"/>
</dbReference>
<keyword evidence="1" id="KW-0479">Metal-binding</keyword>
<reference evidence="6" key="1">
    <citation type="submission" date="2020-12" db="EMBL/GenBank/DDBJ databases">
        <title>Oil enriched cultivation method for isolating marine PHA-producing bacteria.</title>
        <authorList>
            <person name="Zheng W."/>
            <person name="Yu S."/>
            <person name="Huang Y."/>
        </authorList>
    </citation>
    <scope>NUCLEOTIDE SEQUENCE</scope>
    <source>
        <strain evidence="6">SY-2-12</strain>
    </source>
</reference>
<feature type="chain" id="PRO_5036998626" evidence="4">
    <location>
        <begin position="30"/>
        <end position="362"/>
    </location>
</feature>
<evidence type="ECO:0000256" key="3">
    <source>
        <dbReference type="SAM" id="MobiDB-lite"/>
    </source>
</evidence>
<gene>
    <name evidence="6" type="ORF">JF539_12910</name>
</gene>
<feature type="domain" description="EF-hand" evidence="5">
    <location>
        <begin position="121"/>
        <end position="156"/>
    </location>
</feature>
<feature type="signal peptide" evidence="4">
    <location>
        <begin position="1"/>
        <end position="29"/>
    </location>
</feature>
<proteinExistence type="predicted"/>
<feature type="region of interest" description="Disordered" evidence="3">
    <location>
        <begin position="343"/>
        <end position="362"/>
    </location>
</feature>
<evidence type="ECO:0000256" key="4">
    <source>
        <dbReference type="SAM" id="SignalP"/>
    </source>
</evidence>
<evidence type="ECO:0000256" key="2">
    <source>
        <dbReference type="ARBA" id="ARBA00022737"/>
    </source>
</evidence>
<sequence length="362" mass="39363">MNPFRKFGVAVLAASLAGTALYTTLPASAQGGAASGQREQSAQQIAGKRFAMMGERGGFGFGPGRGMFAGERLFDRFDLDSDGIITEAEIKEGREAHFAAADSNSDGEISLEEFQVQFLDRSRDFMVRGFQFLDKDGDGNVTKEETDLAANRLFSRLDRDGNGTLERVHGGRGPGMRDDDDRGPRGPGEKRGGKRADDDDRDGPRGERRGQRAEHKERGGPRGEGWGRRGPGRDHFSGRHGHGGSARMVLGVFDTDGDGKVTREEFDTRKGELFALADTNGSGSFTLEDFGPLWLAINEDRVVGMFQRMDTDGSLGISAEEHGARTERMMKRLDRNGDGVITDADFKGRGGKKGGKGWHKRG</sequence>
<feature type="compositionally biased region" description="Basic residues" evidence="3">
    <location>
        <begin position="349"/>
        <end position="362"/>
    </location>
</feature>
<dbReference type="InterPro" id="IPR011992">
    <property type="entry name" value="EF-hand-dom_pair"/>
</dbReference>
<dbReference type="Pfam" id="PF13202">
    <property type="entry name" value="EF-hand_5"/>
    <property type="match status" value="5"/>
</dbReference>
<dbReference type="RefSeq" id="WP_207141084.1">
    <property type="nucleotide sequence ID" value="NZ_JAEKJZ010000002.1"/>
</dbReference>
<keyword evidence="2" id="KW-0677">Repeat</keyword>
<protein>
    <submittedName>
        <fullName evidence="6">EF-hand domain-containing protein</fullName>
    </submittedName>
</protein>
<evidence type="ECO:0000256" key="1">
    <source>
        <dbReference type="ARBA" id="ARBA00022723"/>
    </source>
</evidence>
<keyword evidence="4" id="KW-0732">Signal</keyword>
<dbReference type="PANTHER" id="PTHR10827">
    <property type="entry name" value="RETICULOCALBIN"/>
    <property type="match status" value="1"/>
</dbReference>
<dbReference type="Gene3D" id="1.10.238.10">
    <property type="entry name" value="EF-hand"/>
    <property type="match status" value="3"/>
</dbReference>
<comment type="caution">
    <text evidence="6">The sequence shown here is derived from an EMBL/GenBank/DDBJ whole genome shotgun (WGS) entry which is preliminary data.</text>
</comment>
<dbReference type="SUPFAM" id="SSF47473">
    <property type="entry name" value="EF-hand"/>
    <property type="match status" value="2"/>
</dbReference>
<dbReference type="InterPro" id="IPR002048">
    <property type="entry name" value="EF_hand_dom"/>
</dbReference>
<dbReference type="SMART" id="SM00054">
    <property type="entry name" value="EFh"/>
    <property type="match status" value="4"/>
</dbReference>
<feature type="compositionally biased region" description="Basic and acidic residues" evidence="3">
    <location>
        <begin position="160"/>
        <end position="237"/>
    </location>
</feature>
<evidence type="ECO:0000313" key="7">
    <source>
        <dbReference type="Proteomes" id="UP000664096"/>
    </source>
</evidence>
<evidence type="ECO:0000259" key="5">
    <source>
        <dbReference type="PROSITE" id="PS50222"/>
    </source>
</evidence>
<dbReference type="PROSITE" id="PS00018">
    <property type="entry name" value="EF_HAND_1"/>
    <property type="match status" value="1"/>
</dbReference>
<dbReference type="PROSITE" id="PS50222">
    <property type="entry name" value="EF_HAND_2"/>
    <property type="match status" value="3"/>
</dbReference>
<feature type="region of interest" description="Disordered" evidence="3">
    <location>
        <begin position="160"/>
        <end position="244"/>
    </location>
</feature>
<evidence type="ECO:0000313" key="6">
    <source>
        <dbReference type="EMBL" id="MBN9671239.1"/>
    </source>
</evidence>
<feature type="domain" description="EF-hand" evidence="5">
    <location>
        <begin position="321"/>
        <end position="356"/>
    </location>
</feature>
<feature type="domain" description="EF-hand" evidence="5">
    <location>
        <begin position="71"/>
        <end position="100"/>
    </location>
</feature>
<accession>A0A939EED9</accession>
<dbReference type="PANTHER" id="PTHR10827:SF98">
    <property type="entry name" value="45 KDA CALCIUM-BINDING PROTEIN"/>
    <property type="match status" value="1"/>
</dbReference>
<dbReference type="AlphaFoldDB" id="A0A939EED9"/>
<dbReference type="InterPro" id="IPR018247">
    <property type="entry name" value="EF_Hand_1_Ca_BS"/>
</dbReference>
<name>A0A939EED9_9HYPH</name>
<dbReference type="GO" id="GO:0005509">
    <property type="term" value="F:calcium ion binding"/>
    <property type="evidence" value="ECO:0007669"/>
    <property type="project" value="InterPro"/>
</dbReference>